<protein>
    <recommendedName>
        <fullName evidence="4">Secreted protein</fullName>
    </recommendedName>
</protein>
<name>A0ABY4W6R1_9PROT</name>
<evidence type="ECO:0008006" key="4">
    <source>
        <dbReference type="Google" id="ProtNLM"/>
    </source>
</evidence>
<sequence>MRLRSKNLLSVLIGLATASSLFMSSESRAEGHVALSEVSGDYATVTDGWYLEQKCNSLSAKEHQELEWQVWRINEWIARFNGVPFVVAAQNHASRAAAAADCNADASKIATDTLTLARSLGGEMTGGEYTHPSSLTRYNMRRFTRAALGIDVIMEVCKHFDMSDARWTEVKTSFDAVAAKLKAENPELMKEAMGLIDAQREKFTENECNARARQMVNGSLFALNGLEKSLK</sequence>
<gene>
    <name evidence="2" type="ORF">NBZ79_00325</name>
</gene>
<proteinExistence type="predicted"/>
<keyword evidence="1" id="KW-0732">Signal</keyword>
<evidence type="ECO:0000313" key="3">
    <source>
        <dbReference type="Proteomes" id="UP001056291"/>
    </source>
</evidence>
<evidence type="ECO:0000256" key="1">
    <source>
        <dbReference type="SAM" id="SignalP"/>
    </source>
</evidence>
<keyword evidence="3" id="KW-1185">Reference proteome</keyword>
<dbReference type="Proteomes" id="UP001056291">
    <property type="component" value="Chromosome"/>
</dbReference>
<dbReference type="RefSeq" id="WP_251934441.1">
    <property type="nucleotide sequence ID" value="NZ_CP098747.1"/>
</dbReference>
<organism evidence="2 3">
    <name type="scientific">Sneathiella marina</name>
    <dbReference type="NCBI Taxonomy" id="2950108"/>
    <lineage>
        <taxon>Bacteria</taxon>
        <taxon>Pseudomonadati</taxon>
        <taxon>Pseudomonadota</taxon>
        <taxon>Alphaproteobacteria</taxon>
        <taxon>Sneathiellales</taxon>
        <taxon>Sneathiellaceae</taxon>
        <taxon>Sneathiella</taxon>
    </lineage>
</organism>
<accession>A0ABY4W6R1</accession>
<feature type="chain" id="PRO_5046446918" description="Secreted protein" evidence="1">
    <location>
        <begin position="30"/>
        <end position="231"/>
    </location>
</feature>
<feature type="signal peptide" evidence="1">
    <location>
        <begin position="1"/>
        <end position="29"/>
    </location>
</feature>
<dbReference type="EMBL" id="CP098747">
    <property type="protein sequence ID" value="USG61420.1"/>
    <property type="molecule type" value="Genomic_DNA"/>
</dbReference>
<evidence type="ECO:0000313" key="2">
    <source>
        <dbReference type="EMBL" id="USG61420.1"/>
    </source>
</evidence>
<reference evidence="2" key="1">
    <citation type="submission" date="2022-06" db="EMBL/GenBank/DDBJ databases">
        <title>Sneathiella actinostolidae sp. nov., isolated from a sea anemonein the Western Pacific Ocean.</title>
        <authorList>
            <person name="Wei M.J."/>
        </authorList>
    </citation>
    <scope>NUCLEOTIDE SEQUENCE</scope>
    <source>
        <strain evidence="2">PHK-P5</strain>
    </source>
</reference>